<dbReference type="EMBL" id="QTSX02000118">
    <property type="protein sequence ID" value="KAJ9088450.1"/>
    <property type="molecule type" value="Genomic_DNA"/>
</dbReference>
<name>A0ACC2UMW3_9FUNG</name>
<organism evidence="1 2">
    <name type="scientific">Entomophthora muscae</name>
    <dbReference type="NCBI Taxonomy" id="34485"/>
    <lineage>
        <taxon>Eukaryota</taxon>
        <taxon>Fungi</taxon>
        <taxon>Fungi incertae sedis</taxon>
        <taxon>Zoopagomycota</taxon>
        <taxon>Entomophthoromycotina</taxon>
        <taxon>Entomophthoromycetes</taxon>
        <taxon>Entomophthorales</taxon>
        <taxon>Entomophthoraceae</taxon>
        <taxon>Entomophthora</taxon>
    </lineage>
</organism>
<sequence>MASYYPTISVTVAALRKMVATASSPTGVIDEDGCCPGLPGAPQIQCARELIALANEVDYLKQDHAKLNRDVQEMSELIDSVNYRFAPCSQCDIPLAPGWLNFPQ</sequence>
<gene>
    <name evidence="1" type="ORF">DSO57_1023042</name>
</gene>
<dbReference type="Proteomes" id="UP001165960">
    <property type="component" value="Unassembled WGS sequence"/>
</dbReference>
<proteinExistence type="predicted"/>
<reference evidence="1" key="1">
    <citation type="submission" date="2022-04" db="EMBL/GenBank/DDBJ databases">
        <title>Genome of the entomopathogenic fungus Entomophthora muscae.</title>
        <authorList>
            <person name="Elya C."/>
            <person name="Lovett B.R."/>
            <person name="Lee E."/>
            <person name="Macias A.M."/>
            <person name="Hajek A.E."/>
            <person name="De Bivort B.L."/>
            <person name="Kasson M.T."/>
            <person name="De Fine Licht H.H."/>
            <person name="Stajich J.E."/>
        </authorList>
    </citation>
    <scope>NUCLEOTIDE SEQUENCE</scope>
    <source>
        <strain evidence="1">Berkeley</strain>
    </source>
</reference>
<accession>A0ACC2UMW3</accession>
<protein>
    <submittedName>
        <fullName evidence="1">Uncharacterized protein</fullName>
    </submittedName>
</protein>
<comment type="caution">
    <text evidence="1">The sequence shown here is derived from an EMBL/GenBank/DDBJ whole genome shotgun (WGS) entry which is preliminary data.</text>
</comment>
<keyword evidence="2" id="KW-1185">Reference proteome</keyword>
<evidence type="ECO:0000313" key="1">
    <source>
        <dbReference type="EMBL" id="KAJ9088450.1"/>
    </source>
</evidence>
<evidence type="ECO:0000313" key="2">
    <source>
        <dbReference type="Proteomes" id="UP001165960"/>
    </source>
</evidence>